<evidence type="ECO:0000313" key="2">
    <source>
        <dbReference type="EMBL" id="KTD75799.1"/>
    </source>
</evidence>
<accession>A0A0W1A355</accession>
<dbReference type="PATRIC" id="fig|45076.6.peg.2602"/>
<protein>
    <submittedName>
        <fullName evidence="2">Substrate of the Dot/Icm secretion system</fullName>
    </submittedName>
</protein>
<dbReference type="RefSeq" id="WP_058494132.1">
    <property type="nucleotide sequence ID" value="NZ_CBCRUR010000021.1"/>
</dbReference>
<comment type="caution">
    <text evidence="2">The sequence shown here is derived from an EMBL/GenBank/DDBJ whole genome shotgun (WGS) entry which is preliminary data.</text>
</comment>
<dbReference type="EMBL" id="LNZC01000031">
    <property type="protein sequence ID" value="KTD75799.1"/>
    <property type="molecule type" value="Genomic_DNA"/>
</dbReference>
<evidence type="ECO:0000256" key="1">
    <source>
        <dbReference type="SAM" id="MobiDB-lite"/>
    </source>
</evidence>
<proteinExistence type="predicted"/>
<dbReference type="InterPro" id="IPR044887">
    <property type="entry name" value="SoDot-IcmSS_sf"/>
</dbReference>
<dbReference type="InterPro" id="IPR031758">
    <property type="entry name" value="SoDot-IcmSS"/>
</dbReference>
<feature type="compositionally biased region" description="Basic and acidic residues" evidence="1">
    <location>
        <begin position="414"/>
        <end position="424"/>
    </location>
</feature>
<dbReference type="Gene3D" id="1.20.1440.330">
    <property type="match status" value="2"/>
</dbReference>
<dbReference type="OrthoDB" id="5649158at2"/>
<name>A0A0W1A355_9GAMM</name>
<reference evidence="2 3" key="1">
    <citation type="submission" date="2015-11" db="EMBL/GenBank/DDBJ databases">
        <title>Genomic analysis of 38 Legionella species identifies large and diverse effector repertoires.</title>
        <authorList>
            <person name="Burstein D."/>
            <person name="Amaro F."/>
            <person name="Zusman T."/>
            <person name="Lifshitz Z."/>
            <person name="Cohen O."/>
            <person name="Gilbert J.A."/>
            <person name="Pupko T."/>
            <person name="Shuman H.A."/>
            <person name="Segal G."/>
        </authorList>
    </citation>
    <scope>NUCLEOTIDE SEQUENCE [LARGE SCALE GENOMIC DNA]</scope>
    <source>
        <strain evidence="2 3">ATCC 49508</strain>
    </source>
</reference>
<dbReference type="Proteomes" id="UP000054662">
    <property type="component" value="Unassembled WGS sequence"/>
</dbReference>
<organism evidence="2 3">
    <name type="scientific">Legionella worsleiensis</name>
    <dbReference type="NCBI Taxonomy" id="45076"/>
    <lineage>
        <taxon>Bacteria</taxon>
        <taxon>Pseudomonadati</taxon>
        <taxon>Pseudomonadota</taxon>
        <taxon>Gammaproteobacteria</taxon>
        <taxon>Legionellales</taxon>
        <taxon>Legionellaceae</taxon>
        <taxon>Legionella</taxon>
    </lineage>
</organism>
<sequence length="432" mass="49882">MKFFLKDFESLKAGFYECYEFMHKRKTTIDERRKDGLEFLKMVIEELDSQIAREKTPNLVLKLNEKCASVLYGAMCMIKEDIERNRRVGESNGKMFEYMDKSMGIDDENKPSPQQYVTFYKTFNQFMRQIYIKNNSLHGFNTRHKFMSLPLEKLVQFVKTSFELEQTAHEHVNNNLKTEDPISTDIPYFRVARAISPVLVQPYKSFWDLKEKLRQLIVNEKADKNVTEINQIRNKQRVNQLELLEKLAENLSSTSPSIISDQVKTAILAGAMYLVRGQIAIEYHQDPTGTDDNNSLVHKELTSILDAKNSIKEFTEQLVTAAHDYIRHQLVQKNEDTESIRSAHRFSTVDFSYLTSLLNLAQAMIRKCRDAALERCVNLAKNAEEAGKPKAATSSASSSIFRMFSWWQAVDESEEHKEQDEEKAVAASSSAY</sequence>
<gene>
    <name evidence="2" type="ORF">Lwor_2365</name>
</gene>
<keyword evidence="3" id="KW-1185">Reference proteome</keyword>
<evidence type="ECO:0000313" key="3">
    <source>
        <dbReference type="Proteomes" id="UP000054662"/>
    </source>
</evidence>
<feature type="region of interest" description="Disordered" evidence="1">
    <location>
        <begin position="412"/>
        <end position="432"/>
    </location>
</feature>
<dbReference type="Pfam" id="PF16848">
    <property type="entry name" value="SoDot-IcmSS"/>
    <property type="match status" value="2"/>
</dbReference>
<dbReference type="AlphaFoldDB" id="A0A0W1A355"/>